<dbReference type="Pfam" id="PF12690">
    <property type="entry name" value="BsuPI"/>
    <property type="match status" value="1"/>
</dbReference>
<proteinExistence type="predicted"/>
<dbReference type="InterPro" id="IPR038144">
    <property type="entry name" value="IPI"/>
</dbReference>
<keyword evidence="4" id="KW-1185">Reference proteome</keyword>
<gene>
    <name evidence="3" type="ORF">J2Z79_001256</name>
</gene>
<keyword evidence="1" id="KW-0732">Signal</keyword>
<sequence>MRRFRFPVLLTLALVLLLSACGGKQGPEWGNLRLTLEGIQQSDTQWSARMVLTNPTDKVQVIQYTGPYRYTMIVTQNGKEILTRPFDKRTKETPEILNLTKGVSTEYAVAWTYLDQDGNRVPPGTYEVSVRLEAITVVQKTGQSEPTVIEPKTVGPVRVKVQ</sequence>
<dbReference type="Proteomes" id="UP001519289">
    <property type="component" value="Unassembled WGS sequence"/>
</dbReference>
<evidence type="ECO:0000259" key="2">
    <source>
        <dbReference type="Pfam" id="PF12690"/>
    </source>
</evidence>
<name>A0ABS4JQQ5_9FIRM</name>
<evidence type="ECO:0000256" key="1">
    <source>
        <dbReference type="SAM" id="SignalP"/>
    </source>
</evidence>
<feature type="signal peptide" evidence="1">
    <location>
        <begin position="1"/>
        <end position="20"/>
    </location>
</feature>
<dbReference type="InterPro" id="IPR020481">
    <property type="entry name" value="Intracell_prot_inh_BsuPI"/>
</dbReference>
<dbReference type="Gene3D" id="2.60.40.2360">
    <property type="entry name" value="Intracellular proteinase inhibitor BsuPI"/>
    <property type="match status" value="1"/>
</dbReference>
<dbReference type="PROSITE" id="PS51257">
    <property type="entry name" value="PROKAR_LIPOPROTEIN"/>
    <property type="match status" value="1"/>
</dbReference>
<evidence type="ECO:0000313" key="4">
    <source>
        <dbReference type="Proteomes" id="UP001519289"/>
    </source>
</evidence>
<protein>
    <recommendedName>
        <fullName evidence="2">Intracellular proteinase inhibitor BsuPI domain-containing protein</fullName>
    </recommendedName>
</protein>
<comment type="caution">
    <text evidence="3">The sequence shown here is derived from an EMBL/GenBank/DDBJ whole genome shotgun (WGS) entry which is preliminary data.</text>
</comment>
<feature type="chain" id="PRO_5046817510" description="Intracellular proteinase inhibitor BsuPI domain-containing protein" evidence="1">
    <location>
        <begin position="21"/>
        <end position="162"/>
    </location>
</feature>
<dbReference type="RefSeq" id="WP_209466014.1">
    <property type="nucleotide sequence ID" value="NZ_JAGGLG010000008.1"/>
</dbReference>
<organism evidence="3 4">
    <name type="scientific">Symbiobacterium terraclitae</name>
    <dbReference type="NCBI Taxonomy" id="557451"/>
    <lineage>
        <taxon>Bacteria</taxon>
        <taxon>Bacillati</taxon>
        <taxon>Bacillota</taxon>
        <taxon>Clostridia</taxon>
        <taxon>Eubacteriales</taxon>
        <taxon>Symbiobacteriaceae</taxon>
        <taxon>Symbiobacterium</taxon>
    </lineage>
</organism>
<reference evidence="3 4" key="1">
    <citation type="submission" date="2021-03" db="EMBL/GenBank/DDBJ databases">
        <title>Genomic Encyclopedia of Type Strains, Phase IV (KMG-IV): sequencing the most valuable type-strain genomes for metagenomic binning, comparative biology and taxonomic classification.</title>
        <authorList>
            <person name="Goeker M."/>
        </authorList>
    </citation>
    <scope>NUCLEOTIDE SEQUENCE [LARGE SCALE GENOMIC DNA]</scope>
    <source>
        <strain evidence="3 4">DSM 27138</strain>
    </source>
</reference>
<dbReference type="EMBL" id="JAGGLG010000008">
    <property type="protein sequence ID" value="MBP2017870.1"/>
    <property type="molecule type" value="Genomic_DNA"/>
</dbReference>
<evidence type="ECO:0000313" key="3">
    <source>
        <dbReference type="EMBL" id="MBP2017870.1"/>
    </source>
</evidence>
<feature type="domain" description="Intracellular proteinase inhibitor BsuPI" evidence="2">
    <location>
        <begin position="39"/>
        <end position="134"/>
    </location>
</feature>
<accession>A0ABS4JQQ5</accession>